<comment type="caution">
    <text evidence="1">The sequence shown here is derived from an EMBL/GenBank/DDBJ whole genome shotgun (WGS) entry which is preliminary data.</text>
</comment>
<evidence type="ECO:0000313" key="1">
    <source>
        <dbReference type="EMBL" id="MEQ2189369.1"/>
    </source>
</evidence>
<gene>
    <name evidence="1" type="ORF">GOODEAATRI_024619</name>
</gene>
<dbReference type="Proteomes" id="UP001476798">
    <property type="component" value="Unassembled WGS sequence"/>
</dbReference>
<organism evidence="1 2">
    <name type="scientific">Goodea atripinnis</name>
    <dbReference type="NCBI Taxonomy" id="208336"/>
    <lineage>
        <taxon>Eukaryota</taxon>
        <taxon>Metazoa</taxon>
        <taxon>Chordata</taxon>
        <taxon>Craniata</taxon>
        <taxon>Vertebrata</taxon>
        <taxon>Euteleostomi</taxon>
        <taxon>Actinopterygii</taxon>
        <taxon>Neopterygii</taxon>
        <taxon>Teleostei</taxon>
        <taxon>Neoteleostei</taxon>
        <taxon>Acanthomorphata</taxon>
        <taxon>Ovalentaria</taxon>
        <taxon>Atherinomorphae</taxon>
        <taxon>Cyprinodontiformes</taxon>
        <taxon>Goodeidae</taxon>
        <taxon>Goodea</taxon>
    </lineage>
</organism>
<reference evidence="1 2" key="1">
    <citation type="submission" date="2021-06" db="EMBL/GenBank/DDBJ databases">
        <authorList>
            <person name="Palmer J.M."/>
        </authorList>
    </citation>
    <scope>NUCLEOTIDE SEQUENCE [LARGE SCALE GENOMIC DNA]</scope>
    <source>
        <strain evidence="1 2">GA_2019</strain>
        <tissue evidence="1">Muscle</tissue>
    </source>
</reference>
<proteinExistence type="predicted"/>
<sequence length="85" mass="9535">WNTVCLLRPRGSLTLTVVFPTSHNKQGSSIALDGQPELPEETRRVLLEELLAVSFYPALLNSFQTIHCRSLLDLLLLTSDTKIRS</sequence>
<evidence type="ECO:0000313" key="2">
    <source>
        <dbReference type="Proteomes" id="UP001476798"/>
    </source>
</evidence>
<name>A0ABV0Q0W9_9TELE</name>
<protein>
    <submittedName>
        <fullName evidence="1">Uncharacterized protein</fullName>
    </submittedName>
</protein>
<feature type="non-terminal residue" evidence="1">
    <location>
        <position position="1"/>
    </location>
</feature>
<dbReference type="EMBL" id="JAHRIO010092743">
    <property type="protein sequence ID" value="MEQ2189369.1"/>
    <property type="molecule type" value="Genomic_DNA"/>
</dbReference>
<accession>A0ABV0Q0W9</accession>
<keyword evidence="2" id="KW-1185">Reference proteome</keyword>